<name>A0A8S5PUK2_9CAUD</name>
<evidence type="ECO:0000313" key="1">
    <source>
        <dbReference type="EMBL" id="DAE10538.1"/>
    </source>
</evidence>
<reference evidence="1" key="1">
    <citation type="journal article" date="2021" name="Proc. Natl. Acad. Sci. U.S.A.">
        <title>A Catalog of Tens of Thousands of Viruses from Human Metagenomes Reveals Hidden Associations with Chronic Diseases.</title>
        <authorList>
            <person name="Tisza M.J."/>
            <person name="Buck C.B."/>
        </authorList>
    </citation>
    <scope>NUCLEOTIDE SEQUENCE</scope>
    <source>
        <strain evidence="1">CtJER10</strain>
    </source>
</reference>
<dbReference type="EMBL" id="BK015513">
    <property type="protein sequence ID" value="DAE10538.1"/>
    <property type="molecule type" value="Genomic_DNA"/>
</dbReference>
<sequence length="72" mass="7911">MNETEYRLRLKGEIDIEAVIAATSESDAIDKAAAVQEAINNQITIDCGNIDNVKEIITNEITLRFVCAEIAD</sequence>
<organism evidence="1">
    <name type="scientific">Siphoviridae sp. ctJER10</name>
    <dbReference type="NCBI Taxonomy" id="2825430"/>
    <lineage>
        <taxon>Viruses</taxon>
        <taxon>Duplodnaviria</taxon>
        <taxon>Heunggongvirae</taxon>
        <taxon>Uroviricota</taxon>
        <taxon>Caudoviricetes</taxon>
    </lineage>
</organism>
<proteinExistence type="predicted"/>
<protein>
    <submittedName>
        <fullName evidence="1">Uncharacterized protein</fullName>
    </submittedName>
</protein>
<accession>A0A8S5PUK2</accession>